<keyword evidence="1" id="KW-0812">Transmembrane</keyword>
<evidence type="ECO:0008006" key="4">
    <source>
        <dbReference type="Google" id="ProtNLM"/>
    </source>
</evidence>
<dbReference type="InterPro" id="IPR018719">
    <property type="entry name" value="DUF2243_membrane"/>
</dbReference>
<name>A0ABX1VF61_9PLAN</name>
<comment type="caution">
    <text evidence="2">The sequence shown here is derived from an EMBL/GenBank/DDBJ whole genome shotgun (WGS) entry which is preliminary data.</text>
</comment>
<feature type="transmembrane region" description="Helical" evidence="1">
    <location>
        <begin position="67"/>
        <end position="87"/>
    </location>
</feature>
<keyword evidence="3" id="KW-1185">Reference proteome</keyword>
<proteinExistence type="predicted"/>
<reference evidence="2 3" key="1">
    <citation type="journal article" date="2020" name="Syst. Appl. Microbiol.">
        <title>Alienimonas chondri sp. nov., a novel planctomycete isolated from the biofilm of the red alga Chondrus crispus.</title>
        <authorList>
            <person name="Vitorino I."/>
            <person name="Albuquerque L."/>
            <person name="Wiegand S."/>
            <person name="Kallscheuer N."/>
            <person name="da Costa M.S."/>
            <person name="Lobo-da-Cunha A."/>
            <person name="Jogler C."/>
            <person name="Lage O.M."/>
        </authorList>
    </citation>
    <scope>NUCLEOTIDE SEQUENCE [LARGE SCALE GENOMIC DNA]</scope>
    <source>
        <strain evidence="2 3">LzC2</strain>
    </source>
</reference>
<dbReference type="RefSeq" id="WP_171186420.1">
    <property type="nucleotide sequence ID" value="NZ_WTPX01000054.1"/>
</dbReference>
<keyword evidence="1" id="KW-0472">Membrane</keyword>
<dbReference type="Proteomes" id="UP000609651">
    <property type="component" value="Unassembled WGS sequence"/>
</dbReference>
<gene>
    <name evidence="2" type="ORF">LzC2_19990</name>
</gene>
<evidence type="ECO:0000313" key="3">
    <source>
        <dbReference type="Proteomes" id="UP000609651"/>
    </source>
</evidence>
<dbReference type="EMBL" id="WTPX01000054">
    <property type="protein sequence ID" value="NNJ25922.1"/>
    <property type="molecule type" value="Genomic_DNA"/>
</dbReference>
<accession>A0ABX1VF61</accession>
<dbReference type="Pfam" id="PF10002">
    <property type="entry name" value="DUF2243"/>
    <property type="match status" value="1"/>
</dbReference>
<organism evidence="2 3">
    <name type="scientific">Alienimonas chondri</name>
    <dbReference type="NCBI Taxonomy" id="2681879"/>
    <lineage>
        <taxon>Bacteria</taxon>
        <taxon>Pseudomonadati</taxon>
        <taxon>Planctomycetota</taxon>
        <taxon>Planctomycetia</taxon>
        <taxon>Planctomycetales</taxon>
        <taxon>Planctomycetaceae</taxon>
        <taxon>Alienimonas</taxon>
    </lineage>
</organism>
<sequence>MNHRDRRPLISSATMIGIGMGGFVDGILFHQLMQLHNMLSAKFPVSGAVEPSTLAVNLEINIFWDGLFHVFCWIMTAFGLGLLWHAVRRPDVPLSTRTFIGSLTLGWGIFNLVEGVIDHHILQVHHVVETPNHLVWDLTFLGAGLLLVLLGGWLIWSDSSEAPAGPARRSPGVSS</sequence>
<evidence type="ECO:0000256" key="1">
    <source>
        <dbReference type="SAM" id="Phobius"/>
    </source>
</evidence>
<feature type="transmembrane region" description="Helical" evidence="1">
    <location>
        <begin position="12"/>
        <end position="33"/>
    </location>
</feature>
<keyword evidence="1" id="KW-1133">Transmembrane helix</keyword>
<feature type="transmembrane region" description="Helical" evidence="1">
    <location>
        <begin position="134"/>
        <end position="156"/>
    </location>
</feature>
<evidence type="ECO:0000313" key="2">
    <source>
        <dbReference type="EMBL" id="NNJ25922.1"/>
    </source>
</evidence>
<protein>
    <recommendedName>
        <fullName evidence="4">DUF2243 domain-containing protein</fullName>
    </recommendedName>
</protein>